<keyword evidence="4" id="KW-0067">ATP-binding</keyword>
<dbReference type="RefSeq" id="WP_012933410.1">
    <property type="nucleotide sequence ID" value="NC_013739.1"/>
</dbReference>
<comment type="similarity">
    <text evidence="1">Belongs to the ABC transporter superfamily.</text>
</comment>
<dbReference type="GO" id="GO:0055085">
    <property type="term" value="P:transmembrane transport"/>
    <property type="evidence" value="ECO:0007669"/>
    <property type="project" value="UniProtKB-ARBA"/>
</dbReference>
<dbReference type="GO" id="GO:0016887">
    <property type="term" value="F:ATP hydrolysis activity"/>
    <property type="evidence" value="ECO:0007669"/>
    <property type="project" value="InterPro"/>
</dbReference>
<evidence type="ECO:0000256" key="2">
    <source>
        <dbReference type="ARBA" id="ARBA00022448"/>
    </source>
</evidence>
<dbReference type="GO" id="GO:0005524">
    <property type="term" value="F:ATP binding"/>
    <property type="evidence" value="ECO:0007669"/>
    <property type="project" value="UniProtKB-KW"/>
</dbReference>
<dbReference type="EMBL" id="CP001854">
    <property type="protein sequence ID" value="ADB50359.1"/>
    <property type="molecule type" value="Genomic_DNA"/>
</dbReference>
<evidence type="ECO:0000256" key="1">
    <source>
        <dbReference type="ARBA" id="ARBA00005417"/>
    </source>
</evidence>
<name>D3F379_CONWI</name>
<dbReference type="SMART" id="SM00382">
    <property type="entry name" value="AAA"/>
    <property type="match status" value="1"/>
</dbReference>
<dbReference type="HOGENOM" id="CLU_000604_1_23_11"/>
<dbReference type="PANTHER" id="PTHR43776">
    <property type="entry name" value="TRANSPORT ATP-BINDING PROTEIN"/>
    <property type="match status" value="1"/>
</dbReference>
<dbReference type="PROSITE" id="PS50893">
    <property type="entry name" value="ABC_TRANSPORTER_2"/>
    <property type="match status" value="1"/>
</dbReference>
<dbReference type="InterPro" id="IPR017871">
    <property type="entry name" value="ABC_transporter-like_CS"/>
</dbReference>
<keyword evidence="2" id="KW-0813">Transport</keyword>
<dbReference type="InterPro" id="IPR027417">
    <property type="entry name" value="P-loop_NTPase"/>
</dbReference>
<proteinExistence type="inferred from homology"/>
<dbReference type="SUPFAM" id="SSF52540">
    <property type="entry name" value="P-loop containing nucleoside triphosphate hydrolases"/>
    <property type="match status" value="1"/>
</dbReference>
<dbReference type="InterPro" id="IPR003439">
    <property type="entry name" value="ABC_transporter-like_ATP-bd"/>
</dbReference>
<evidence type="ECO:0000256" key="4">
    <source>
        <dbReference type="ARBA" id="ARBA00022840"/>
    </source>
</evidence>
<dbReference type="FunFam" id="3.40.50.300:FF:000016">
    <property type="entry name" value="Oligopeptide ABC transporter ATP-binding component"/>
    <property type="match status" value="1"/>
</dbReference>
<dbReference type="InterPro" id="IPR050319">
    <property type="entry name" value="ABC_transp_ATP-bind"/>
</dbReference>
<dbReference type="PANTHER" id="PTHR43776:SF7">
    <property type="entry name" value="D,D-DIPEPTIDE TRANSPORT ATP-BINDING PROTEIN DDPF-RELATED"/>
    <property type="match status" value="1"/>
</dbReference>
<dbReference type="AlphaFoldDB" id="D3F379"/>
<gene>
    <name evidence="6" type="ordered locus">Cwoe_1933</name>
</gene>
<dbReference type="OrthoDB" id="5170605at2"/>
<keyword evidence="7" id="KW-1185">Reference proteome</keyword>
<protein>
    <submittedName>
        <fullName evidence="6">Oligopeptide/dipeptide ABC transporter, ATPase subunit</fullName>
    </submittedName>
</protein>
<dbReference type="PROSITE" id="PS00211">
    <property type="entry name" value="ABC_TRANSPORTER_1"/>
    <property type="match status" value="1"/>
</dbReference>
<dbReference type="CDD" id="cd03257">
    <property type="entry name" value="ABC_NikE_OppD_transporters"/>
    <property type="match status" value="1"/>
</dbReference>
<dbReference type="GO" id="GO:0015833">
    <property type="term" value="P:peptide transport"/>
    <property type="evidence" value="ECO:0007669"/>
    <property type="project" value="InterPro"/>
</dbReference>
<reference evidence="7" key="2">
    <citation type="submission" date="2010-01" db="EMBL/GenBank/DDBJ databases">
        <title>The complete genome of Conexibacter woesei DSM 14684.</title>
        <authorList>
            <consortium name="US DOE Joint Genome Institute (JGI-PGF)"/>
            <person name="Lucas S."/>
            <person name="Copeland A."/>
            <person name="Lapidus A."/>
            <person name="Glavina del Rio T."/>
            <person name="Dalin E."/>
            <person name="Tice H."/>
            <person name="Bruce D."/>
            <person name="Goodwin L."/>
            <person name="Pitluck S."/>
            <person name="Kyrpides N."/>
            <person name="Mavromatis K."/>
            <person name="Ivanova N."/>
            <person name="Mikhailova N."/>
            <person name="Chertkov O."/>
            <person name="Brettin T."/>
            <person name="Detter J.C."/>
            <person name="Han C."/>
            <person name="Larimer F."/>
            <person name="Land M."/>
            <person name="Hauser L."/>
            <person name="Markowitz V."/>
            <person name="Cheng J.-F."/>
            <person name="Hugenholtz P."/>
            <person name="Woyke T."/>
            <person name="Wu D."/>
            <person name="Pukall R."/>
            <person name="Steenblock K."/>
            <person name="Schneider S."/>
            <person name="Klenk H.-P."/>
            <person name="Eisen J.A."/>
        </authorList>
    </citation>
    <scope>NUCLEOTIDE SEQUENCE [LARGE SCALE GENOMIC DNA]</scope>
    <source>
        <strain evidence="7">DSM 14684 / CIP 108061 / JCM 11494 / NBRC 100937 / ID131577</strain>
    </source>
</reference>
<dbReference type="KEGG" id="cwo:Cwoe_1933"/>
<dbReference type="Gene3D" id="3.40.50.300">
    <property type="entry name" value="P-loop containing nucleotide triphosphate hydrolases"/>
    <property type="match status" value="1"/>
</dbReference>
<accession>D3F379</accession>
<reference evidence="6 7" key="1">
    <citation type="journal article" date="2010" name="Stand. Genomic Sci.">
        <title>Complete genome sequence of Conexibacter woesei type strain (ID131577).</title>
        <authorList>
            <person name="Pukall R."/>
            <person name="Lapidus A."/>
            <person name="Glavina Del Rio T."/>
            <person name="Copeland A."/>
            <person name="Tice H."/>
            <person name="Cheng J.-F."/>
            <person name="Lucas S."/>
            <person name="Chen F."/>
            <person name="Nolan M."/>
            <person name="Bruce D."/>
            <person name="Goodwin L."/>
            <person name="Pitluck S."/>
            <person name="Mavromatis K."/>
            <person name="Ivanova N."/>
            <person name="Ovchinnikova G."/>
            <person name="Pati A."/>
            <person name="Chen A."/>
            <person name="Palaniappan K."/>
            <person name="Land M."/>
            <person name="Hauser L."/>
            <person name="Chang Y.-J."/>
            <person name="Jeffries C.D."/>
            <person name="Chain P."/>
            <person name="Meincke L."/>
            <person name="Sims D."/>
            <person name="Brettin T."/>
            <person name="Detter J.C."/>
            <person name="Rohde M."/>
            <person name="Goeker M."/>
            <person name="Bristow J."/>
            <person name="Eisen J.A."/>
            <person name="Markowitz V."/>
            <person name="Kyrpides N.C."/>
            <person name="Klenk H.-P."/>
            <person name="Hugenholtz P."/>
        </authorList>
    </citation>
    <scope>NUCLEOTIDE SEQUENCE [LARGE SCALE GENOMIC DNA]</scope>
    <source>
        <strain evidence="7">DSM 14684 / CIP 108061 / JCM 11494 / NBRC 100937 / ID131577</strain>
    </source>
</reference>
<evidence type="ECO:0000259" key="5">
    <source>
        <dbReference type="PROSITE" id="PS50893"/>
    </source>
</evidence>
<evidence type="ECO:0000313" key="6">
    <source>
        <dbReference type="EMBL" id="ADB50359.1"/>
    </source>
</evidence>
<sequence length="335" mass="36084">MTASVATNRGSAPLLDVRGLAVEFDVGSHRPPLRAVDGVDLSVAAGETVGLVGESGSGKTTIGRAVLGLVPVADGAIDFGGSDITHAGHRQRRELSADLQVVFQDPYSSLNPTRTIGQTLRESLWADKHLTPAGVSERVRSMLDRVGLGADAERRYPLQFSGGQRQRIAIARALMARPRLVICDEPVSALDLSVQAQVLNLLRELQAELGLGYLFVAHDLAVVRHLSRRIVVLYRGRVMEQGDAATLFERPAHPYTRALLDAAPVPDPERQRRRRAAAVRQGSASTVVPAEACPFAARCPHAIDACTTRRPPLEATPEGSLVACLRWQELRDGDA</sequence>
<dbReference type="Pfam" id="PF08352">
    <property type="entry name" value="oligo_HPY"/>
    <property type="match status" value="1"/>
</dbReference>
<dbReference type="InterPro" id="IPR013563">
    <property type="entry name" value="Oligopep_ABC_C"/>
</dbReference>
<dbReference type="eggNOG" id="COG4608">
    <property type="taxonomic scope" value="Bacteria"/>
</dbReference>
<evidence type="ECO:0000256" key="3">
    <source>
        <dbReference type="ARBA" id="ARBA00022741"/>
    </source>
</evidence>
<dbReference type="Pfam" id="PF00005">
    <property type="entry name" value="ABC_tran"/>
    <property type="match status" value="1"/>
</dbReference>
<dbReference type="STRING" id="469383.Cwoe_1933"/>
<dbReference type="InterPro" id="IPR003593">
    <property type="entry name" value="AAA+_ATPase"/>
</dbReference>
<keyword evidence="3" id="KW-0547">Nucleotide-binding</keyword>
<feature type="domain" description="ABC transporter" evidence="5">
    <location>
        <begin position="17"/>
        <end position="260"/>
    </location>
</feature>
<evidence type="ECO:0000313" key="7">
    <source>
        <dbReference type="Proteomes" id="UP000008229"/>
    </source>
</evidence>
<organism evidence="6 7">
    <name type="scientific">Conexibacter woesei (strain DSM 14684 / CCUG 47730 / CIP 108061 / JCM 11494 / NBRC 100937 / ID131577)</name>
    <dbReference type="NCBI Taxonomy" id="469383"/>
    <lineage>
        <taxon>Bacteria</taxon>
        <taxon>Bacillati</taxon>
        <taxon>Actinomycetota</taxon>
        <taxon>Thermoleophilia</taxon>
        <taxon>Solirubrobacterales</taxon>
        <taxon>Conexibacteraceae</taxon>
        <taxon>Conexibacter</taxon>
    </lineage>
</organism>
<dbReference type="NCBIfam" id="TIGR01727">
    <property type="entry name" value="oligo_HPY"/>
    <property type="match status" value="1"/>
</dbReference>
<dbReference type="Proteomes" id="UP000008229">
    <property type="component" value="Chromosome"/>
</dbReference>